<accession>A0ABW5PC64</accession>
<dbReference type="EMBL" id="JBHUME010000007">
    <property type="protein sequence ID" value="MFD2612941.1"/>
    <property type="molecule type" value="Genomic_DNA"/>
</dbReference>
<dbReference type="SUPFAM" id="SSF51445">
    <property type="entry name" value="(Trans)glycosidases"/>
    <property type="match status" value="1"/>
</dbReference>
<dbReference type="Proteomes" id="UP001597541">
    <property type="component" value="Unassembled WGS sequence"/>
</dbReference>
<dbReference type="PANTHER" id="PTHR37836">
    <property type="entry name" value="LMO1036 PROTEIN"/>
    <property type="match status" value="1"/>
</dbReference>
<protein>
    <submittedName>
        <fullName evidence="3">Glycoside hydrolase family 140 protein</fullName>
    </submittedName>
</protein>
<keyword evidence="3" id="KW-0378">Hydrolase</keyword>
<gene>
    <name evidence="3" type="ORF">ACFSUF_10960</name>
</gene>
<dbReference type="InterPro" id="IPR017853">
    <property type="entry name" value="GH"/>
</dbReference>
<dbReference type="Pfam" id="PF13204">
    <property type="entry name" value="Apiosidase"/>
    <property type="match status" value="1"/>
</dbReference>
<dbReference type="GO" id="GO:0016787">
    <property type="term" value="F:hydrolase activity"/>
    <property type="evidence" value="ECO:0007669"/>
    <property type="project" value="UniProtKB-KW"/>
</dbReference>
<evidence type="ECO:0000313" key="4">
    <source>
        <dbReference type="Proteomes" id="UP001597541"/>
    </source>
</evidence>
<feature type="domain" description="Putative collagen-binding" evidence="1">
    <location>
        <begin position="345"/>
        <end position="434"/>
    </location>
</feature>
<dbReference type="RefSeq" id="WP_377602806.1">
    <property type="nucleotide sequence ID" value="NZ_JBHUME010000007.1"/>
</dbReference>
<name>A0ABW5PC64_9BACL</name>
<proteinExistence type="predicted"/>
<evidence type="ECO:0000313" key="3">
    <source>
        <dbReference type="EMBL" id="MFD2612941.1"/>
    </source>
</evidence>
<evidence type="ECO:0000259" key="1">
    <source>
        <dbReference type="Pfam" id="PF12904"/>
    </source>
</evidence>
<reference evidence="4" key="1">
    <citation type="journal article" date="2019" name="Int. J. Syst. Evol. Microbiol.">
        <title>The Global Catalogue of Microorganisms (GCM) 10K type strain sequencing project: providing services to taxonomists for standard genome sequencing and annotation.</title>
        <authorList>
            <consortium name="The Broad Institute Genomics Platform"/>
            <consortium name="The Broad Institute Genome Sequencing Center for Infectious Disease"/>
            <person name="Wu L."/>
            <person name="Ma J."/>
        </authorList>
    </citation>
    <scope>NUCLEOTIDE SEQUENCE [LARGE SCALE GENOMIC DNA]</scope>
    <source>
        <strain evidence="4">KCTC 3950</strain>
    </source>
</reference>
<sequence length="439" mass="49490">MDRACSNLSVSDNGRYLVKEDGTPFFWLGDTAWELFHKLTREEADFYLRRRAEQGFTVVQAVALAEMEGITEPNAYGYRPLKQNAEGQYDPLLPDTASEPGGEDYWTHVDDIVDRAASLGIYIAFLPTWGDKYNVAWGKGPVIFDRNNAKAFGKWLGERYRDRSNLLWVVGGDRPLTEFSHFEVNRGLAEGLREGDGGRHLITFHPPGGFSSSHHVHRETWLDFNMIQSGHGDHVQNNYTHVMSDYGKLPVKPTLDAEPCYEDHPRGFNAENGYFDDADVRKAAYYALFSGAFGHTYGHHSIWAMTTEPADYFIMHWKDAVDRPGAMQMRFVRELIESKPQLERVPDQSLLADNYKGANHMRACRGEGYAWIYSPHGLNMNVAMGRIAGTQVHASWFNPRTGERTAVGIRENAGTQSFQPPSSGRGDDWVLVLDTEAAG</sequence>
<dbReference type="InterPro" id="IPR024749">
    <property type="entry name" value="Collagen-bd_put"/>
</dbReference>
<dbReference type="Pfam" id="PF12904">
    <property type="entry name" value="Collagen_bind_2"/>
    <property type="match status" value="1"/>
</dbReference>
<dbReference type="InterPro" id="IPR025277">
    <property type="entry name" value="Apiosidase-like_cat_dom"/>
</dbReference>
<comment type="caution">
    <text evidence="3">The sequence shown here is derived from an EMBL/GenBank/DDBJ whole genome shotgun (WGS) entry which is preliminary data.</text>
</comment>
<dbReference type="PANTHER" id="PTHR37836:SF3">
    <property type="entry name" value="ENDOGLUCANASE"/>
    <property type="match status" value="1"/>
</dbReference>
<keyword evidence="4" id="KW-1185">Reference proteome</keyword>
<feature type="domain" description="Apiosidase-like catalytic" evidence="2">
    <location>
        <begin position="11"/>
        <end position="341"/>
    </location>
</feature>
<organism evidence="3 4">
    <name type="scientific">Paenibacillus gansuensis</name>
    <dbReference type="NCBI Taxonomy" id="306542"/>
    <lineage>
        <taxon>Bacteria</taxon>
        <taxon>Bacillati</taxon>
        <taxon>Bacillota</taxon>
        <taxon>Bacilli</taxon>
        <taxon>Bacillales</taxon>
        <taxon>Paenibacillaceae</taxon>
        <taxon>Paenibacillus</taxon>
    </lineage>
</organism>
<dbReference type="Gene3D" id="3.20.20.80">
    <property type="entry name" value="Glycosidases"/>
    <property type="match status" value="1"/>
</dbReference>
<evidence type="ECO:0000259" key="2">
    <source>
        <dbReference type="Pfam" id="PF13204"/>
    </source>
</evidence>